<sequence>MTRKQLIAQRRRAREELEFRRQEALARNWDDNYNKARVAHHEMGHSALLWFQRHAGVFISASVVRNPNDVNDLGRTRSSIPRQMTRAQMKALLAVQLGGQVAELRAFDRSVGHGNGTAGDDEHNWTRTARALVRSSHAYRVLAPELQEAHLGPAMETAIAQAHNRARLIHIANEKKLRLMAQLLFRKNSLNAGEFRRLMGQPPASEEGGEEEEAGGGAEDDEDEIVPEEEGDEEEDEEEETGSRFDENGSVVGADEVDEEWDEVEME</sequence>
<proteinExistence type="predicted"/>
<reference evidence="3" key="2">
    <citation type="submission" date="2014-05" db="EMBL/GenBank/DDBJ databases">
        <title>The genome and life-stage specific transcriptomes of Globodera pallida elucidate key aspects of plant parasitism by a cyst nematode.</title>
        <authorList>
            <person name="Cotton J.A."/>
            <person name="Lilley C.J."/>
            <person name="Jones L.M."/>
            <person name="Kikuchi T."/>
            <person name="Reid A.J."/>
            <person name="Thorpe P."/>
            <person name="Tsai I.J."/>
            <person name="Beasley H."/>
            <person name="Blok V."/>
            <person name="Cock P.J.A."/>
            <person name="Van den Akker S.E."/>
            <person name="Holroyd N."/>
            <person name="Hunt M."/>
            <person name="Mantelin S."/>
            <person name="Naghra H."/>
            <person name="Pain A."/>
            <person name="Palomares-Rius J.E."/>
            <person name="Zarowiecki M."/>
            <person name="Berriman M."/>
            <person name="Jones J.T."/>
            <person name="Urwin P.E."/>
        </authorList>
    </citation>
    <scope>NUCLEOTIDE SEQUENCE [LARGE SCALE GENOMIC DNA]</scope>
    <source>
        <strain evidence="3">Lindley</strain>
    </source>
</reference>
<name>A0A183BZU7_GLOPA</name>
<dbReference type="Gene3D" id="1.20.58.760">
    <property type="entry name" value="Peptidase M41"/>
    <property type="match status" value="1"/>
</dbReference>
<evidence type="ECO:0000259" key="2">
    <source>
        <dbReference type="Pfam" id="PF01434"/>
    </source>
</evidence>
<dbReference type="Proteomes" id="UP000050741">
    <property type="component" value="Unassembled WGS sequence"/>
</dbReference>
<feature type="domain" description="Peptidase M41" evidence="2">
    <location>
        <begin position="33"/>
        <end position="134"/>
    </location>
</feature>
<feature type="compositionally biased region" description="Acidic residues" evidence="1">
    <location>
        <begin position="207"/>
        <end position="240"/>
    </location>
</feature>
<feature type="region of interest" description="Disordered" evidence="1">
    <location>
        <begin position="199"/>
        <end position="267"/>
    </location>
</feature>
<dbReference type="InterPro" id="IPR000642">
    <property type="entry name" value="Peptidase_M41"/>
</dbReference>
<dbReference type="GO" id="GO:0004222">
    <property type="term" value="F:metalloendopeptidase activity"/>
    <property type="evidence" value="ECO:0007669"/>
    <property type="project" value="InterPro"/>
</dbReference>
<dbReference type="AlphaFoldDB" id="A0A183BZU7"/>
<dbReference type="GO" id="GO:0004176">
    <property type="term" value="F:ATP-dependent peptidase activity"/>
    <property type="evidence" value="ECO:0007669"/>
    <property type="project" value="InterPro"/>
</dbReference>
<evidence type="ECO:0000313" key="3">
    <source>
        <dbReference type="Proteomes" id="UP000050741"/>
    </source>
</evidence>
<organism evidence="3 4">
    <name type="scientific">Globodera pallida</name>
    <name type="common">Potato cyst nematode worm</name>
    <name type="synonym">Heterodera pallida</name>
    <dbReference type="NCBI Taxonomy" id="36090"/>
    <lineage>
        <taxon>Eukaryota</taxon>
        <taxon>Metazoa</taxon>
        <taxon>Ecdysozoa</taxon>
        <taxon>Nematoda</taxon>
        <taxon>Chromadorea</taxon>
        <taxon>Rhabditida</taxon>
        <taxon>Tylenchina</taxon>
        <taxon>Tylenchomorpha</taxon>
        <taxon>Tylenchoidea</taxon>
        <taxon>Heteroderidae</taxon>
        <taxon>Heteroderinae</taxon>
        <taxon>Globodera</taxon>
    </lineage>
</organism>
<dbReference type="GO" id="GO:0005524">
    <property type="term" value="F:ATP binding"/>
    <property type="evidence" value="ECO:0007669"/>
    <property type="project" value="InterPro"/>
</dbReference>
<evidence type="ECO:0000313" key="4">
    <source>
        <dbReference type="WBParaSite" id="GPLIN_000613900"/>
    </source>
</evidence>
<evidence type="ECO:0000256" key="1">
    <source>
        <dbReference type="SAM" id="MobiDB-lite"/>
    </source>
</evidence>
<dbReference type="GO" id="GO:0006508">
    <property type="term" value="P:proteolysis"/>
    <property type="evidence" value="ECO:0007669"/>
    <property type="project" value="InterPro"/>
</dbReference>
<dbReference type="WBParaSite" id="GPLIN_000613900">
    <property type="protein sequence ID" value="GPLIN_000613900"/>
    <property type="gene ID" value="GPLIN_000613900"/>
</dbReference>
<protein>
    <submittedName>
        <fullName evidence="4">Peptidase_M41 domain-containing protein</fullName>
    </submittedName>
</protein>
<dbReference type="Pfam" id="PF01434">
    <property type="entry name" value="Peptidase_M41"/>
    <property type="match status" value="1"/>
</dbReference>
<keyword evidence="3" id="KW-1185">Reference proteome</keyword>
<dbReference type="InterPro" id="IPR037219">
    <property type="entry name" value="Peptidase_M41-like"/>
</dbReference>
<dbReference type="SUPFAM" id="SSF140990">
    <property type="entry name" value="FtsH protease domain-like"/>
    <property type="match status" value="1"/>
</dbReference>
<reference evidence="4" key="3">
    <citation type="submission" date="2016-06" db="UniProtKB">
        <authorList>
            <consortium name="WormBaseParasite"/>
        </authorList>
    </citation>
    <scope>IDENTIFICATION</scope>
</reference>
<accession>A0A183BZU7</accession>
<feature type="compositionally biased region" description="Acidic residues" evidence="1">
    <location>
        <begin position="255"/>
        <end position="267"/>
    </location>
</feature>
<reference evidence="3" key="1">
    <citation type="submission" date="2013-12" db="EMBL/GenBank/DDBJ databases">
        <authorList>
            <person name="Aslett M."/>
        </authorList>
    </citation>
    <scope>NUCLEOTIDE SEQUENCE [LARGE SCALE GENOMIC DNA]</scope>
    <source>
        <strain evidence="3">Lindley</strain>
    </source>
</reference>